<keyword evidence="12" id="KW-1185">Reference proteome</keyword>
<accession>A0A2D2CXD9</accession>
<dbReference type="InterPro" id="IPR002898">
    <property type="entry name" value="MotA_ExbB_proton_chnl"/>
</dbReference>
<feature type="transmembrane region" description="Helical" evidence="9">
    <location>
        <begin position="58"/>
        <end position="84"/>
    </location>
</feature>
<keyword evidence="5 8" id="KW-0653">Protein transport</keyword>
<dbReference type="GO" id="GO:0005886">
    <property type="term" value="C:plasma membrane"/>
    <property type="evidence" value="ECO:0007669"/>
    <property type="project" value="UniProtKB-SubCell"/>
</dbReference>
<feature type="transmembrane region" description="Helical" evidence="9">
    <location>
        <begin position="104"/>
        <end position="126"/>
    </location>
</feature>
<evidence type="ECO:0000256" key="6">
    <source>
        <dbReference type="ARBA" id="ARBA00022989"/>
    </source>
</evidence>
<comment type="similarity">
    <text evidence="8">Belongs to the exbB/tolQ family.</text>
</comment>
<dbReference type="PANTHER" id="PTHR30625:SF15">
    <property type="entry name" value="BIOPOLYMER TRANSPORT PROTEIN EXBB"/>
    <property type="match status" value="1"/>
</dbReference>
<dbReference type="GO" id="GO:0017038">
    <property type="term" value="P:protein import"/>
    <property type="evidence" value="ECO:0007669"/>
    <property type="project" value="TreeGrafter"/>
</dbReference>
<keyword evidence="2 8" id="KW-0813">Transport</keyword>
<gene>
    <name evidence="11" type="primary">exbB</name>
    <name evidence="11" type="ORF">CQW49_05415</name>
</gene>
<evidence type="ECO:0000256" key="4">
    <source>
        <dbReference type="ARBA" id="ARBA00022692"/>
    </source>
</evidence>
<comment type="subcellular location">
    <subcellularLocation>
        <location evidence="1">Cell membrane</location>
        <topology evidence="1">Multi-pass membrane protein</topology>
    </subcellularLocation>
    <subcellularLocation>
        <location evidence="8">Membrane</location>
        <topology evidence="8">Multi-pass membrane protein</topology>
    </subcellularLocation>
</comment>
<dbReference type="KEGG" id="mtw:CQW49_05415"/>
<dbReference type="RefSeq" id="WP_003608811.1">
    <property type="nucleotide sequence ID" value="NZ_ADVE02000001.1"/>
</dbReference>
<reference evidence="12" key="1">
    <citation type="submission" date="2017-10" db="EMBL/GenBank/DDBJ databases">
        <title>Completed PacBio SMRT sequence of Methylosinus trichosporium OB3b reveals presence of a third large plasmid.</title>
        <authorList>
            <person name="Charles T.C."/>
            <person name="Lynch M.D.J."/>
            <person name="Heil J.R."/>
            <person name="Cheng J."/>
        </authorList>
    </citation>
    <scope>NUCLEOTIDE SEQUENCE [LARGE SCALE GENOMIC DNA]</scope>
    <source>
        <strain evidence="12">OB3b</strain>
    </source>
</reference>
<feature type="domain" description="MotA/TolQ/ExbB proton channel" evidence="10">
    <location>
        <begin position="51"/>
        <end position="138"/>
    </location>
</feature>
<sequence length="142" mass="15331">MNMEWASGLIDFGILGLLLALSVVVVAIVLERLFFFRSIRLDGFENAKMLELALTKRIFIVALVAANAPYIGLLGTVLGIMLTFYTMGVDGTADASRIMSSLGLALKATAAGLVVALVSVTAYNTLQRHIKVLTLRWEIDNG</sequence>
<evidence type="ECO:0000256" key="8">
    <source>
        <dbReference type="RuleBase" id="RU004057"/>
    </source>
</evidence>
<evidence type="ECO:0000256" key="2">
    <source>
        <dbReference type="ARBA" id="ARBA00022448"/>
    </source>
</evidence>
<dbReference type="Proteomes" id="UP000230709">
    <property type="component" value="Chromosome"/>
</dbReference>
<name>A0A2D2CXD9_METT3</name>
<dbReference type="InterPro" id="IPR050790">
    <property type="entry name" value="ExbB/TolQ_transport"/>
</dbReference>
<proteinExistence type="inferred from homology"/>
<evidence type="ECO:0000256" key="5">
    <source>
        <dbReference type="ARBA" id="ARBA00022927"/>
    </source>
</evidence>
<dbReference type="GO" id="GO:0055085">
    <property type="term" value="P:transmembrane transport"/>
    <property type="evidence" value="ECO:0007669"/>
    <property type="project" value="InterPro"/>
</dbReference>
<keyword evidence="3" id="KW-1003">Cell membrane</keyword>
<evidence type="ECO:0000313" key="11">
    <source>
        <dbReference type="EMBL" id="ATQ67395.1"/>
    </source>
</evidence>
<dbReference type="EMBL" id="CP023737">
    <property type="protein sequence ID" value="ATQ67395.1"/>
    <property type="molecule type" value="Genomic_DNA"/>
</dbReference>
<evidence type="ECO:0000259" key="10">
    <source>
        <dbReference type="Pfam" id="PF01618"/>
    </source>
</evidence>
<dbReference type="NCBIfam" id="TIGR02805">
    <property type="entry name" value="exbB2"/>
    <property type="match status" value="1"/>
</dbReference>
<organism evidence="11 12">
    <name type="scientific">Methylosinus trichosporium (strain ATCC 35070 / NCIMB 11131 / UNIQEM 75 / OB3b)</name>
    <dbReference type="NCBI Taxonomy" id="595536"/>
    <lineage>
        <taxon>Bacteria</taxon>
        <taxon>Pseudomonadati</taxon>
        <taxon>Pseudomonadota</taxon>
        <taxon>Alphaproteobacteria</taxon>
        <taxon>Hyphomicrobiales</taxon>
        <taxon>Methylocystaceae</taxon>
        <taxon>Methylosinus</taxon>
    </lineage>
</organism>
<protein>
    <submittedName>
        <fullName evidence="11">TonB-system energizer ExbB</fullName>
    </submittedName>
</protein>
<evidence type="ECO:0000313" key="12">
    <source>
        <dbReference type="Proteomes" id="UP000230709"/>
    </source>
</evidence>
<dbReference type="Pfam" id="PF01618">
    <property type="entry name" value="MotA_ExbB"/>
    <property type="match status" value="1"/>
</dbReference>
<keyword evidence="4 9" id="KW-0812">Transmembrane</keyword>
<dbReference type="STRING" id="595536.GCA_000178815_04075"/>
<evidence type="ECO:0000256" key="7">
    <source>
        <dbReference type="ARBA" id="ARBA00023136"/>
    </source>
</evidence>
<evidence type="ECO:0000256" key="1">
    <source>
        <dbReference type="ARBA" id="ARBA00004651"/>
    </source>
</evidence>
<keyword evidence="6 9" id="KW-1133">Transmembrane helix</keyword>
<evidence type="ECO:0000256" key="9">
    <source>
        <dbReference type="SAM" id="Phobius"/>
    </source>
</evidence>
<feature type="transmembrane region" description="Helical" evidence="9">
    <location>
        <begin position="12"/>
        <end position="30"/>
    </location>
</feature>
<dbReference type="PANTHER" id="PTHR30625">
    <property type="entry name" value="PROTEIN TOLQ"/>
    <property type="match status" value="1"/>
</dbReference>
<evidence type="ECO:0000256" key="3">
    <source>
        <dbReference type="ARBA" id="ARBA00022475"/>
    </source>
</evidence>
<keyword evidence="7 9" id="KW-0472">Membrane</keyword>
<dbReference type="AlphaFoldDB" id="A0A2D2CXD9"/>
<dbReference type="InterPro" id="IPR014172">
    <property type="entry name" value="TonB_ExbB_2"/>
</dbReference>